<dbReference type="PROSITE" id="PS00893">
    <property type="entry name" value="NUDIX_BOX"/>
    <property type="match status" value="1"/>
</dbReference>
<evidence type="ECO:0000256" key="4">
    <source>
        <dbReference type="ARBA" id="ARBA00022842"/>
    </source>
</evidence>
<comment type="similarity">
    <text evidence="2 5">Belongs to the Nudix hydrolase family.</text>
</comment>
<accession>A0ABU0QX33</accession>
<evidence type="ECO:0000259" key="6">
    <source>
        <dbReference type="PROSITE" id="PS51462"/>
    </source>
</evidence>
<dbReference type="SUPFAM" id="SSF55811">
    <property type="entry name" value="Nudix"/>
    <property type="match status" value="1"/>
</dbReference>
<dbReference type="PROSITE" id="PS51462">
    <property type="entry name" value="NUDIX"/>
    <property type="match status" value="1"/>
</dbReference>
<keyword evidence="3 5" id="KW-0378">Hydrolase</keyword>
<keyword evidence="4" id="KW-0460">Magnesium</keyword>
<comment type="cofactor">
    <cofactor evidence="1">
        <name>Mg(2+)</name>
        <dbReference type="ChEBI" id="CHEBI:18420"/>
    </cofactor>
</comment>
<reference evidence="7 8" key="1">
    <citation type="submission" date="2023-07" db="EMBL/GenBank/DDBJ databases">
        <title>Comparative genomics of wheat-associated soil bacteria to identify genetic determinants of phenazine resistance.</title>
        <authorList>
            <person name="Mouncey N."/>
        </authorList>
    </citation>
    <scope>NUCLEOTIDE SEQUENCE [LARGE SCALE GENOMIC DNA]</scope>
    <source>
        <strain evidence="7 8">B3I12</strain>
    </source>
</reference>
<evidence type="ECO:0000256" key="5">
    <source>
        <dbReference type="RuleBase" id="RU003476"/>
    </source>
</evidence>
<evidence type="ECO:0000313" key="8">
    <source>
        <dbReference type="Proteomes" id="UP001232755"/>
    </source>
</evidence>
<dbReference type="EC" id="3.6.1.55" evidence="7"/>
<organism evidence="7 8">
    <name type="scientific">Streptomyces africanus</name>
    <dbReference type="NCBI Taxonomy" id="231024"/>
    <lineage>
        <taxon>Bacteria</taxon>
        <taxon>Bacillati</taxon>
        <taxon>Actinomycetota</taxon>
        <taxon>Actinomycetes</taxon>
        <taxon>Kitasatosporales</taxon>
        <taxon>Streptomycetaceae</taxon>
        <taxon>Streptomyces</taxon>
    </lineage>
</organism>
<dbReference type="InterPro" id="IPR020084">
    <property type="entry name" value="NUDIX_hydrolase_CS"/>
</dbReference>
<dbReference type="GO" id="GO:0035539">
    <property type="term" value="F:8-oxo-7,8-dihydrodeoxyguanosine triphosphate pyrophosphatase activity"/>
    <property type="evidence" value="ECO:0007669"/>
    <property type="project" value="UniProtKB-EC"/>
</dbReference>
<evidence type="ECO:0000256" key="3">
    <source>
        <dbReference type="ARBA" id="ARBA00022801"/>
    </source>
</evidence>
<dbReference type="EMBL" id="JAUSYP010000001">
    <property type="protein sequence ID" value="MDQ0751958.1"/>
    <property type="molecule type" value="Genomic_DNA"/>
</dbReference>
<name>A0ABU0QX33_9ACTN</name>
<dbReference type="Proteomes" id="UP001232755">
    <property type="component" value="Unassembled WGS sequence"/>
</dbReference>
<dbReference type="RefSeq" id="WP_307178018.1">
    <property type="nucleotide sequence ID" value="NZ_JAUSYP010000001.1"/>
</dbReference>
<dbReference type="PANTHER" id="PTHR43046">
    <property type="entry name" value="GDP-MANNOSE MANNOSYL HYDROLASE"/>
    <property type="match status" value="1"/>
</dbReference>
<proteinExistence type="inferred from homology"/>
<dbReference type="InterPro" id="IPR015797">
    <property type="entry name" value="NUDIX_hydrolase-like_dom_sf"/>
</dbReference>
<dbReference type="PRINTS" id="PR00502">
    <property type="entry name" value="NUDIXFAMILY"/>
</dbReference>
<dbReference type="Pfam" id="PF00293">
    <property type="entry name" value="NUDIX"/>
    <property type="match status" value="1"/>
</dbReference>
<dbReference type="CDD" id="cd02883">
    <property type="entry name" value="NUDIX_Hydrolase"/>
    <property type="match status" value="1"/>
</dbReference>
<dbReference type="InterPro" id="IPR000086">
    <property type="entry name" value="NUDIX_hydrolase_dom"/>
</dbReference>
<gene>
    <name evidence="7" type="ORF">QF034_006189</name>
</gene>
<sequence length="164" mass="18208">MSDATVRPLAVDHRGNALTAFIRRAEDRPPGDAPLPLALVALWCGDRVLMVFDRFRQGWELPGGLIEPGESPRQGAVRELLEESGQTPLGPLRFVGYPRFTLVPDQRVEYGALFSGRCAEVAAFQPNEEIEAIRWWDLHEVLPGRVHALDACLARLAHGPRLPL</sequence>
<evidence type="ECO:0000313" key="7">
    <source>
        <dbReference type="EMBL" id="MDQ0751958.1"/>
    </source>
</evidence>
<protein>
    <submittedName>
        <fullName evidence="7">8-oxo-dGTP diphosphatase</fullName>
        <ecNumber evidence="7">3.6.1.55</ecNumber>
    </submittedName>
</protein>
<feature type="domain" description="Nudix hydrolase" evidence="6">
    <location>
        <begin position="1"/>
        <end position="159"/>
    </location>
</feature>
<dbReference type="PANTHER" id="PTHR43046:SF12">
    <property type="entry name" value="GDP-MANNOSE MANNOSYL HYDROLASE"/>
    <property type="match status" value="1"/>
</dbReference>
<evidence type="ECO:0000256" key="1">
    <source>
        <dbReference type="ARBA" id="ARBA00001946"/>
    </source>
</evidence>
<keyword evidence="8" id="KW-1185">Reference proteome</keyword>
<evidence type="ECO:0000256" key="2">
    <source>
        <dbReference type="ARBA" id="ARBA00005582"/>
    </source>
</evidence>
<dbReference type="Gene3D" id="3.90.79.10">
    <property type="entry name" value="Nucleoside Triphosphate Pyrophosphohydrolase"/>
    <property type="match status" value="1"/>
</dbReference>
<dbReference type="InterPro" id="IPR020476">
    <property type="entry name" value="Nudix_hydrolase"/>
</dbReference>
<comment type="caution">
    <text evidence="7">The sequence shown here is derived from an EMBL/GenBank/DDBJ whole genome shotgun (WGS) entry which is preliminary data.</text>
</comment>